<evidence type="ECO:0000256" key="2">
    <source>
        <dbReference type="ARBA" id="ARBA00007156"/>
    </source>
</evidence>
<feature type="domain" description="CHRD" evidence="11">
    <location>
        <begin position="523"/>
        <end position="645"/>
    </location>
</feature>
<feature type="domain" description="CHRD" evidence="11">
    <location>
        <begin position="147"/>
        <end position="265"/>
    </location>
</feature>
<evidence type="ECO:0000259" key="11">
    <source>
        <dbReference type="PROSITE" id="PS50933"/>
    </source>
</evidence>
<dbReference type="SMART" id="SM00754">
    <property type="entry name" value="CHRD"/>
    <property type="match status" value="3"/>
</dbReference>
<evidence type="ECO:0000313" key="12">
    <source>
        <dbReference type="Proteomes" id="UP000695022"/>
    </source>
</evidence>
<feature type="signal peptide" evidence="9">
    <location>
        <begin position="1"/>
        <end position="26"/>
    </location>
</feature>
<name>A0ABM1DYA0_PRICU</name>
<keyword evidence="12" id="KW-1185">Reference proteome</keyword>
<feature type="domain" description="VWFC" evidence="10">
    <location>
        <begin position="50"/>
        <end position="125"/>
    </location>
</feature>
<dbReference type="InterPro" id="IPR001007">
    <property type="entry name" value="VWF_dom"/>
</dbReference>
<comment type="similarity">
    <text evidence="2">Belongs to the chordin family.</text>
</comment>
<dbReference type="Gene3D" id="2.10.70.10">
    <property type="entry name" value="Complement Module, domain 1"/>
    <property type="match status" value="1"/>
</dbReference>
<feature type="domain" description="VWFC" evidence="10">
    <location>
        <begin position="669"/>
        <end position="728"/>
    </location>
</feature>
<protein>
    <submittedName>
        <fullName evidence="13">Chordin-like</fullName>
    </submittedName>
</protein>
<evidence type="ECO:0000256" key="6">
    <source>
        <dbReference type="ARBA" id="ARBA00023180"/>
    </source>
</evidence>
<dbReference type="Proteomes" id="UP000695022">
    <property type="component" value="Unplaced"/>
</dbReference>
<proteinExistence type="inferred from homology"/>
<evidence type="ECO:0000256" key="8">
    <source>
        <dbReference type="SAM" id="MobiDB-lite"/>
    </source>
</evidence>
<evidence type="ECO:0000256" key="4">
    <source>
        <dbReference type="ARBA" id="ARBA00022525"/>
    </source>
</evidence>
<evidence type="ECO:0000256" key="7">
    <source>
        <dbReference type="PROSITE-ProRule" id="PRU00230"/>
    </source>
</evidence>
<dbReference type="InterPro" id="IPR010895">
    <property type="entry name" value="CHRD"/>
</dbReference>
<evidence type="ECO:0000259" key="10">
    <source>
        <dbReference type="PROSITE" id="PS50184"/>
    </source>
</evidence>
<dbReference type="SMART" id="SM00214">
    <property type="entry name" value="VWC"/>
    <property type="match status" value="3"/>
</dbReference>
<dbReference type="InterPro" id="IPR016353">
    <property type="entry name" value="Chordin"/>
</dbReference>
<keyword evidence="3 7" id="KW-0217">Developmental protein</keyword>
<dbReference type="PROSITE" id="PS50184">
    <property type="entry name" value="VWFC_2"/>
    <property type="match status" value="3"/>
</dbReference>
<dbReference type="PROSITE" id="PS50933">
    <property type="entry name" value="CHRD"/>
    <property type="match status" value="3"/>
</dbReference>
<keyword evidence="4" id="KW-0964">Secreted</keyword>
<dbReference type="Gene3D" id="6.20.200.20">
    <property type="match status" value="1"/>
</dbReference>
<keyword evidence="9" id="KW-0732">Signal</keyword>
<dbReference type="Pfam" id="PF07452">
    <property type="entry name" value="CHRD"/>
    <property type="match status" value="3"/>
</dbReference>
<keyword evidence="5" id="KW-0677">Repeat</keyword>
<comment type="subcellular location">
    <subcellularLocation>
        <location evidence="1">Secreted</location>
    </subcellularLocation>
</comment>
<dbReference type="PANTHER" id="PTHR46526">
    <property type="entry name" value="CHORDIN"/>
    <property type="match status" value="1"/>
</dbReference>
<organism evidence="12 13">
    <name type="scientific">Priapulus caudatus</name>
    <name type="common">Priapulid worm</name>
    <dbReference type="NCBI Taxonomy" id="37621"/>
    <lineage>
        <taxon>Eukaryota</taxon>
        <taxon>Metazoa</taxon>
        <taxon>Ecdysozoa</taxon>
        <taxon>Scalidophora</taxon>
        <taxon>Priapulida</taxon>
        <taxon>Priapulimorpha</taxon>
        <taxon>Priapulimorphida</taxon>
        <taxon>Priapulidae</taxon>
        <taxon>Priapulus</taxon>
    </lineage>
</organism>
<evidence type="ECO:0000256" key="9">
    <source>
        <dbReference type="SAM" id="SignalP"/>
    </source>
</evidence>
<dbReference type="PROSITE" id="PS01208">
    <property type="entry name" value="VWFC_1"/>
    <property type="match status" value="1"/>
</dbReference>
<evidence type="ECO:0000313" key="13">
    <source>
        <dbReference type="RefSeq" id="XP_014664921.1"/>
    </source>
</evidence>
<keyword evidence="6" id="KW-0325">Glycoprotein</keyword>
<dbReference type="Pfam" id="PF00093">
    <property type="entry name" value="VWC"/>
    <property type="match status" value="3"/>
</dbReference>
<evidence type="ECO:0000256" key="5">
    <source>
        <dbReference type="ARBA" id="ARBA00022737"/>
    </source>
</evidence>
<evidence type="ECO:0000256" key="1">
    <source>
        <dbReference type="ARBA" id="ARBA00004613"/>
    </source>
</evidence>
<accession>A0ABM1DYA0</accession>
<feature type="domain" description="CHRD" evidence="11">
    <location>
        <begin position="399"/>
        <end position="520"/>
    </location>
</feature>
<feature type="chain" id="PRO_5046492372" evidence="9">
    <location>
        <begin position="27"/>
        <end position="921"/>
    </location>
</feature>
<dbReference type="InterPro" id="IPR052278">
    <property type="entry name" value="Chordin-like_regulators"/>
</dbReference>
<feature type="region of interest" description="Disordered" evidence="8">
    <location>
        <begin position="899"/>
        <end position="921"/>
    </location>
</feature>
<dbReference type="RefSeq" id="XP_014664921.1">
    <property type="nucleotide sequence ID" value="XM_014809435.1"/>
</dbReference>
<reference evidence="13" key="1">
    <citation type="submission" date="2025-08" db="UniProtKB">
        <authorList>
            <consortium name="RefSeq"/>
        </authorList>
    </citation>
    <scope>IDENTIFICATION</scope>
</reference>
<sequence length="921" mass="100679">MCRRYTLPLLLLMLLLILLPPRAVLCLRQVADNNIPLKSEQHAAKTRKFPGCSFGGEIYELGDTWNPSLGEPFGVMYCVHCECLALNKKRRIVGRVSCRNIKHECPKPTCDTPVLLPGQCCKRCIEEDVTGGIGDPDPSLARLSPPSVEVFFVLLTGSSVKPAGVTTSAIGRGHITMKESTLHFSIVIERLYSPISIQFHDDDTAILYEHLIETETVGFSQICGVWEHVPAIYRRALESGNIHVVVTSIAQPDGEIAGQPRPNEFGREETFSSILHLQPSDSRISPLSGGALAMASLRSSQQQDSLGVIIAVRGLFDRYLKQHDAIVASVVFSKTEGKQQVIKTSQISFEPQAETIEYRWEGITHQEQRWLARGHVTMTLTAQTDEGETLAGSVTVHQSCKVYRAALTGSNALLASATGAGGVAAITMAPDGAMLYRVHVTGLSSRVTAITIEGETNKPGQIRIVTDVLDSYIDGWAEGVFRRQNGREVAALQTDQLFVNVATKRHPDGEIRGRIVGEFLNDHTSELPVPLTGSGMARAVLTGTSGTARMSVDDSCVIHYELQLHGTAADNDTAGWTATMSADVNGHIGHTRTLAEFKGNKATGIIAGRTRTLYAQLNDGLVFVEVSSVAHPGGELRGQVRAPNTCEHKYDLLMQSDVTNNELDEVANYTCMHHNQYHEDGASWPSSRDPCVMCSCQRGQVVCDPIMCPTLACEAQLQIQDGCCPTCADDAALEHMEGDVDTSGCYFEGDKTWHAAGTSWHPYIPPFGFSPCALCTCRVCRLFARAFVRACVYHIIKKVERTEANVVTLHEEGIQSIQVAKEVHLDYKPDGGCSFKNEYYGNGDRWHPRVQPFGSLACVLCRCKDGHSTCRRQKCPKLKCPRRARIQPAGECCAICTTKQERRRSREKSGGGSHAGGDDTA</sequence>
<dbReference type="SUPFAM" id="SSF57603">
    <property type="entry name" value="FnI-like domain"/>
    <property type="match status" value="3"/>
</dbReference>
<dbReference type="PIRSF" id="PIRSF002496">
    <property type="entry name" value="Chordin"/>
    <property type="match status" value="1"/>
</dbReference>
<evidence type="ECO:0000256" key="3">
    <source>
        <dbReference type="ARBA" id="ARBA00022473"/>
    </source>
</evidence>
<dbReference type="PANTHER" id="PTHR46526:SF1">
    <property type="entry name" value="CHORDIN"/>
    <property type="match status" value="1"/>
</dbReference>
<gene>
    <name evidence="13" type="primary">LOC106807167</name>
</gene>
<dbReference type="GeneID" id="106807167"/>
<feature type="domain" description="VWFC" evidence="10">
    <location>
        <begin position="831"/>
        <end position="897"/>
    </location>
</feature>